<proteinExistence type="predicted"/>
<sequence length="60" mass="6212">MNGALWIVAGLPAIVLPGSSAKMFVPVGDPSRGVEDFSPGHPQGRSPHVTTERGTSSQRA</sequence>
<feature type="region of interest" description="Disordered" evidence="1">
    <location>
        <begin position="27"/>
        <end position="60"/>
    </location>
</feature>
<name>A0A7W5V5C0_9ACTN</name>
<dbReference type="AlphaFoldDB" id="A0A7W5V5C0"/>
<protein>
    <submittedName>
        <fullName evidence="2">Uncharacterized protein</fullName>
    </submittedName>
</protein>
<feature type="compositionally biased region" description="Polar residues" evidence="1">
    <location>
        <begin position="48"/>
        <end position="60"/>
    </location>
</feature>
<evidence type="ECO:0000313" key="3">
    <source>
        <dbReference type="Proteomes" id="UP000579945"/>
    </source>
</evidence>
<comment type="caution">
    <text evidence="2">The sequence shown here is derived from an EMBL/GenBank/DDBJ whole genome shotgun (WGS) entry which is preliminary data.</text>
</comment>
<dbReference type="EMBL" id="JACIBV010000001">
    <property type="protein sequence ID" value="MBB3729419.1"/>
    <property type="molecule type" value="Genomic_DNA"/>
</dbReference>
<dbReference type="RefSeq" id="WP_183652691.1">
    <property type="nucleotide sequence ID" value="NZ_BAAAXX010000021.1"/>
</dbReference>
<dbReference type="GeneID" id="95391604"/>
<evidence type="ECO:0000313" key="2">
    <source>
        <dbReference type="EMBL" id="MBB3729419.1"/>
    </source>
</evidence>
<organism evidence="2 3">
    <name type="scientific">Nonomuraea dietziae</name>
    <dbReference type="NCBI Taxonomy" id="65515"/>
    <lineage>
        <taxon>Bacteria</taxon>
        <taxon>Bacillati</taxon>
        <taxon>Actinomycetota</taxon>
        <taxon>Actinomycetes</taxon>
        <taxon>Streptosporangiales</taxon>
        <taxon>Streptosporangiaceae</taxon>
        <taxon>Nonomuraea</taxon>
    </lineage>
</organism>
<gene>
    <name evidence="2" type="ORF">FHR33_005279</name>
</gene>
<reference evidence="2 3" key="1">
    <citation type="submission" date="2020-08" db="EMBL/GenBank/DDBJ databases">
        <title>Sequencing the genomes of 1000 actinobacteria strains.</title>
        <authorList>
            <person name="Klenk H.-P."/>
        </authorList>
    </citation>
    <scope>NUCLEOTIDE SEQUENCE [LARGE SCALE GENOMIC DNA]</scope>
    <source>
        <strain evidence="2 3">DSM 44320</strain>
    </source>
</reference>
<accession>A0A7W5V5C0</accession>
<keyword evidence="3" id="KW-1185">Reference proteome</keyword>
<evidence type="ECO:0000256" key="1">
    <source>
        <dbReference type="SAM" id="MobiDB-lite"/>
    </source>
</evidence>
<dbReference type="Proteomes" id="UP000579945">
    <property type="component" value="Unassembled WGS sequence"/>
</dbReference>